<keyword evidence="10" id="KW-1185">Reference proteome</keyword>
<feature type="domain" description="Glycoside hydrolase family 2 immunoglobulin-like beta-sandwich" evidence="7">
    <location>
        <begin position="221"/>
        <end position="300"/>
    </location>
</feature>
<dbReference type="PANTHER" id="PTHR43730:SF1">
    <property type="entry name" value="BETA-MANNOSIDASE"/>
    <property type="match status" value="1"/>
</dbReference>
<dbReference type="Proteomes" id="UP001321486">
    <property type="component" value="Chromosome"/>
</dbReference>
<dbReference type="InterPro" id="IPR036156">
    <property type="entry name" value="Beta-gal/glucu_dom_sf"/>
</dbReference>
<comment type="catalytic activity">
    <reaction evidence="1">
        <text>Hydrolysis of terminal, non-reducing beta-D-mannose residues in beta-D-mannosides.</text>
        <dbReference type="EC" id="3.2.1.25"/>
    </reaction>
</comment>
<protein>
    <recommendedName>
        <fullName evidence="3">beta-mannosidase</fullName>
        <ecNumber evidence="3">3.2.1.25</ecNumber>
    </recommendedName>
</protein>
<dbReference type="Pfam" id="PF00703">
    <property type="entry name" value="Glyco_hydro_2"/>
    <property type="match status" value="1"/>
</dbReference>
<dbReference type="EMBL" id="AP027732">
    <property type="protein sequence ID" value="BDZ49453.1"/>
    <property type="molecule type" value="Genomic_DNA"/>
</dbReference>
<dbReference type="SUPFAM" id="SSF49785">
    <property type="entry name" value="Galactose-binding domain-like"/>
    <property type="match status" value="1"/>
</dbReference>
<evidence type="ECO:0000256" key="1">
    <source>
        <dbReference type="ARBA" id="ARBA00000829"/>
    </source>
</evidence>
<dbReference type="Gene3D" id="3.20.20.80">
    <property type="entry name" value="Glycosidases"/>
    <property type="match status" value="1"/>
</dbReference>
<feature type="region of interest" description="Disordered" evidence="6">
    <location>
        <begin position="532"/>
        <end position="563"/>
    </location>
</feature>
<dbReference type="SUPFAM" id="SSF49303">
    <property type="entry name" value="beta-Galactosidase/glucuronidase domain"/>
    <property type="match status" value="1"/>
</dbReference>
<dbReference type="Pfam" id="PF22666">
    <property type="entry name" value="Glyco_hydro_2_N2"/>
    <property type="match status" value="1"/>
</dbReference>
<accession>A0ABM8GM12</accession>
<name>A0ABM8GM12_9MICO</name>
<evidence type="ECO:0000256" key="4">
    <source>
        <dbReference type="ARBA" id="ARBA00022801"/>
    </source>
</evidence>
<dbReference type="PANTHER" id="PTHR43730">
    <property type="entry name" value="BETA-MANNOSIDASE"/>
    <property type="match status" value="1"/>
</dbReference>
<dbReference type="InterPro" id="IPR013783">
    <property type="entry name" value="Ig-like_fold"/>
</dbReference>
<evidence type="ECO:0000256" key="2">
    <source>
        <dbReference type="ARBA" id="ARBA00007401"/>
    </source>
</evidence>
<dbReference type="InterPro" id="IPR050887">
    <property type="entry name" value="Beta-mannosidase_GH2"/>
</dbReference>
<dbReference type="Gene3D" id="2.60.40.10">
    <property type="entry name" value="Immunoglobulins"/>
    <property type="match status" value="2"/>
</dbReference>
<dbReference type="InterPro" id="IPR054593">
    <property type="entry name" value="Beta-mannosidase-like_N2"/>
</dbReference>
<comment type="similarity">
    <text evidence="2">Belongs to the glycosyl hydrolase 2 family.</text>
</comment>
<dbReference type="EC" id="3.2.1.25" evidence="3"/>
<evidence type="ECO:0000259" key="8">
    <source>
        <dbReference type="Pfam" id="PF22666"/>
    </source>
</evidence>
<feature type="domain" description="Beta-mannosidase-like galactose-binding" evidence="8">
    <location>
        <begin position="38"/>
        <end position="190"/>
    </location>
</feature>
<reference evidence="10" key="1">
    <citation type="journal article" date="2019" name="Int. J. Syst. Evol. Microbiol.">
        <title>The Global Catalogue of Microorganisms (GCM) 10K type strain sequencing project: providing services to taxonomists for standard genome sequencing and annotation.</title>
        <authorList>
            <consortium name="The Broad Institute Genomics Platform"/>
            <consortium name="The Broad Institute Genome Sequencing Center for Infectious Disease"/>
            <person name="Wu L."/>
            <person name="Ma J."/>
        </authorList>
    </citation>
    <scope>NUCLEOTIDE SEQUENCE [LARGE SCALE GENOMIC DNA]</scope>
    <source>
        <strain evidence="10">NBRC 108728</strain>
    </source>
</reference>
<keyword evidence="4" id="KW-0378">Hydrolase</keyword>
<organism evidence="9 10">
    <name type="scientific">Frondihabitans sucicola</name>
    <dbReference type="NCBI Taxonomy" id="1268041"/>
    <lineage>
        <taxon>Bacteria</taxon>
        <taxon>Bacillati</taxon>
        <taxon>Actinomycetota</taxon>
        <taxon>Actinomycetes</taxon>
        <taxon>Micrococcales</taxon>
        <taxon>Microbacteriaceae</taxon>
        <taxon>Frondihabitans</taxon>
    </lineage>
</organism>
<evidence type="ECO:0000256" key="3">
    <source>
        <dbReference type="ARBA" id="ARBA00012754"/>
    </source>
</evidence>
<dbReference type="RefSeq" id="WP_286346241.1">
    <property type="nucleotide sequence ID" value="NZ_AP027732.1"/>
</dbReference>
<dbReference type="InterPro" id="IPR017853">
    <property type="entry name" value="GH"/>
</dbReference>
<evidence type="ECO:0000313" key="10">
    <source>
        <dbReference type="Proteomes" id="UP001321486"/>
    </source>
</evidence>
<dbReference type="InterPro" id="IPR006102">
    <property type="entry name" value="Ig-like_GH2"/>
</dbReference>
<dbReference type="SUPFAM" id="SSF51445">
    <property type="entry name" value="(Trans)glycosidases"/>
    <property type="match status" value="1"/>
</dbReference>
<evidence type="ECO:0000256" key="5">
    <source>
        <dbReference type="ARBA" id="ARBA00023295"/>
    </source>
</evidence>
<keyword evidence="5" id="KW-0326">Glycosidase</keyword>
<sequence>MKQRIPLTEGWTVSLGETTSDTIPNEAVPRHVRDALPISAEVPGTVHTDLLRAGLIDDPYLDRNELSLDWIGRQEWVWSSVVEHSPDGRRATLAFDGLDTVATVFVNGAEVLRTRNMHRRYSVDVTRHLVEGDNRLDVRVASAWAYGEAERERIGRLPNAYPAPFNYLRKSACNFGWDWGPTLVTAGIWRQAWLLLDDGARIAEVRPQVTVEGPTGAVHVDVDIDGVVEGATAELTVDGSLLSSAPLAGGTSVAVDGTVDRPRLWWPHGLGDQPLSDLTVVLRDAAGDEIDRWSSTIAFRSIRLDASPDAEGTAFVLEVNGATVPIRGANWIPDDCFLPRVDEARLRARITQAVGQNTNLLRVWGGGVYESDEFYRVCDELGVLVWQDFLFACAAYPEDPALADEVVAEARDNVARLMPHPSLVLWNGNNENIWGHEDWGWKDLLGDRPWGAWYYLDALPDVVRTVDPARPYWPGSPYSGSMEIHPNDPDHALQHIWDVWNERDWSVYRDYRPRFASEFGWQAPPTWSTLRRSVRDDPMTPTSPGVLHHQKANDGNGKLRRGLEPHLPVPQDMADWHYAMQLNQAWAVRAGVEWFRSLRPRNFGTIVWQLNDCWPVTSWATVDGDGRLKPAWYGQREAQRTRLLTIQPHDDGLDVIAVNDGGETWRESVIVRRIGFDGAEKASFTVRLIADRFGAARARIPAEVATPGDPGAELLAAETATGVRATWAFAEDRELALAPDALTATVDRDGADALVRLAASSYVRGVCVFADRIDPAAEASDQAFDLLPGETRVIRVSDVPRGRESELLDRPVLRHVGDLLARAGGVTPPVSRG</sequence>
<gene>
    <name evidence="9" type="ORF">GCM10025867_16940</name>
</gene>
<dbReference type="Gene3D" id="2.60.120.260">
    <property type="entry name" value="Galactose-binding domain-like"/>
    <property type="match status" value="1"/>
</dbReference>
<proteinExistence type="inferred from homology"/>
<evidence type="ECO:0000259" key="7">
    <source>
        <dbReference type="Pfam" id="PF00703"/>
    </source>
</evidence>
<evidence type="ECO:0000313" key="9">
    <source>
        <dbReference type="EMBL" id="BDZ49453.1"/>
    </source>
</evidence>
<evidence type="ECO:0000256" key="6">
    <source>
        <dbReference type="SAM" id="MobiDB-lite"/>
    </source>
</evidence>
<dbReference type="InterPro" id="IPR008979">
    <property type="entry name" value="Galactose-bd-like_sf"/>
</dbReference>